<accession>A0A5B7ELE8</accession>
<evidence type="ECO:0000313" key="2">
    <source>
        <dbReference type="EMBL" id="MPC33254.1"/>
    </source>
</evidence>
<dbReference type="EMBL" id="VSRR010002791">
    <property type="protein sequence ID" value="MPC33254.1"/>
    <property type="molecule type" value="Genomic_DNA"/>
</dbReference>
<feature type="compositionally biased region" description="Basic and acidic residues" evidence="1">
    <location>
        <begin position="110"/>
        <end position="119"/>
    </location>
</feature>
<name>A0A5B7ELE8_PORTR</name>
<dbReference type="AlphaFoldDB" id="A0A5B7ELE8"/>
<reference evidence="2 3" key="1">
    <citation type="submission" date="2019-05" db="EMBL/GenBank/DDBJ databases">
        <title>Another draft genome of Portunus trituberculatus and its Hox gene families provides insights of decapod evolution.</title>
        <authorList>
            <person name="Jeong J.-H."/>
            <person name="Song I."/>
            <person name="Kim S."/>
            <person name="Choi T."/>
            <person name="Kim D."/>
            <person name="Ryu S."/>
            <person name="Kim W."/>
        </authorList>
    </citation>
    <scope>NUCLEOTIDE SEQUENCE [LARGE SCALE GENOMIC DNA]</scope>
    <source>
        <tissue evidence="2">Muscle</tissue>
    </source>
</reference>
<feature type="region of interest" description="Disordered" evidence="1">
    <location>
        <begin position="1"/>
        <end position="36"/>
    </location>
</feature>
<feature type="region of interest" description="Disordered" evidence="1">
    <location>
        <begin position="60"/>
        <end position="134"/>
    </location>
</feature>
<evidence type="ECO:0000313" key="3">
    <source>
        <dbReference type="Proteomes" id="UP000324222"/>
    </source>
</evidence>
<sequence length="134" mass="15171">MLEFREADRQNGRRRQTEKQKRKRKRIETRKGSYSVHKEALITKEHSGVSLHKTCFASSLARPGAGHGSPLISPVRRFASPTERPPSSSSPLHISHRHFSPLKGSLSPEGIREPTRSGPEEEEEEEEEYKGTCL</sequence>
<evidence type="ECO:0000256" key="1">
    <source>
        <dbReference type="SAM" id="MobiDB-lite"/>
    </source>
</evidence>
<proteinExistence type="predicted"/>
<protein>
    <submittedName>
        <fullName evidence="2">Uncharacterized protein</fullName>
    </submittedName>
</protein>
<dbReference type="Proteomes" id="UP000324222">
    <property type="component" value="Unassembled WGS sequence"/>
</dbReference>
<keyword evidence="3" id="KW-1185">Reference proteome</keyword>
<organism evidence="2 3">
    <name type="scientific">Portunus trituberculatus</name>
    <name type="common">Swimming crab</name>
    <name type="synonym">Neptunus trituberculatus</name>
    <dbReference type="NCBI Taxonomy" id="210409"/>
    <lineage>
        <taxon>Eukaryota</taxon>
        <taxon>Metazoa</taxon>
        <taxon>Ecdysozoa</taxon>
        <taxon>Arthropoda</taxon>
        <taxon>Crustacea</taxon>
        <taxon>Multicrustacea</taxon>
        <taxon>Malacostraca</taxon>
        <taxon>Eumalacostraca</taxon>
        <taxon>Eucarida</taxon>
        <taxon>Decapoda</taxon>
        <taxon>Pleocyemata</taxon>
        <taxon>Brachyura</taxon>
        <taxon>Eubrachyura</taxon>
        <taxon>Portunoidea</taxon>
        <taxon>Portunidae</taxon>
        <taxon>Portuninae</taxon>
        <taxon>Portunus</taxon>
    </lineage>
</organism>
<gene>
    <name evidence="2" type="ORF">E2C01_026598</name>
</gene>
<feature type="compositionally biased region" description="Basic and acidic residues" evidence="1">
    <location>
        <begin position="1"/>
        <end position="19"/>
    </location>
</feature>
<comment type="caution">
    <text evidence="2">The sequence shown here is derived from an EMBL/GenBank/DDBJ whole genome shotgun (WGS) entry which is preliminary data.</text>
</comment>